<protein>
    <submittedName>
        <fullName evidence="3 4">Uncharacterized protein</fullName>
    </submittedName>
</protein>
<evidence type="ECO:0000256" key="1">
    <source>
        <dbReference type="SAM" id="MobiDB-lite"/>
    </source>
</evidence>
<evidence type="ECO:0000313" key="3">
    <source>
        <dbReference type="EMBL" id="KLU84473.1"/>
    </source>
</evidence>
<feature type="signal peptide" evidence="2">
    <location>
        <begin position="1"/>
        <end position="18"/>
    </location>
</feature>
<evidence type="ECO:0000313" key="5">
    <source>
        <dbReference type="Proteomes" id="UP000011715"/>
    </source>
</evidence>
<dbReference type="EMBL" id="ADBL01000844">
    <property type="status" value="NOT_ANNOTATED_CDS"/>
    <property type="molecule type" value="Genomic_DNA"/>
</dbReference>
<sequence length="308" mass="32796">MELRNLLVTFPLATSAVGGSLPSDAPQTNSGPVLVNMGRPNGVIKKIDGCVFGVSFPNQRRALNVFILGELTHSAFQSTCTSRTRQVTIPTARRPRPAFCTSQTYSGSRLPRISCVDVVGTVGRAGPATVAAADVPSCLALYSGVAHGFGVRVNLSDPEAGFAKEAAFAQAVRWFDYWLRPGQGADFTMSAKDVHVDAGRNDWHKVDRAHWPLMVLSSFRHRPAAQAAPRAAPTGSSGSPDGLIKPDMAAEGCQEQGPETRVDSFSTACNIDHFGGSSGSQDIWVGINNLRGVTRSLVQQRQSTQATC</sequence>
<accession>A0A0C4DU77</accession>
<reference evidence="5" key="1">
    <citation type="submission" date="2010-05" db="EMBL/GenBank/DDBJ databases">
        <title>The genome sequence of Magnaporthe poae strain ATCC 64411.</title>
        <authorList>
            <person name="Ma L.-J."/>
            <person name="Dead R."/>
            <person name="Young S."/>
            <person name="Zeng Q."/>
            <person name="Koehrsen M."/>
            <person name="Alvarado L."/>
            <person name="Berlin A."/>
            <person name="Chapman S.B."/>
            <person name="Chen Z."/>
            <person name="Freedman E."/>
            <person name="Gellesch M."/>
            <person name="Goldberg J."/>
            <person name="Griggs A."/>
            <person name="Gujja S."/>
            <person name="Heilman E.R."/>
            <person name="Heiman D."/>
            <person name="Hepburn T."/>
            <person name="Howarth C."/>
            <person name="Jen D."/>
            <person name="Larson L."/>
            <person name="Mehta T."/>
            <person name="Neiman D."/>
            <person name="Pearson M."/>
            <person name="Roberts A."/>
            <person name="Saif S."/>
            <person name="Shea T."/>
            <person name="Shenoy N."/>
            <person name="Sisk P."/>
            <person name="Stolte C."/>
            <person name="Sykes S."/>
            <person name="Walk T."/>
            <person name="White J."/>
            <person name="Yandava C."/>
            <person name="Haas B."/>
            <person name="Nusbaum C."/>
            <person name="Birren B."/>
        </authorList>
    </citation>
    <scope>NUCLEOTIDE SEQUENCE [LARGE SCALE GENOMIC DNA]</scope>
    <source>
        <strain evidence="5">ATCC 64411 / 73-15</strain>
    </source>
</reference>
<keyword evidence="5" id="KW-1185">Reference proteome</keyword>
<evidence type="ECO:0000313" key="4">
    <source>
        <dbReference type="EnsemblFungi" id="MAPG_03515T0"/>
    </source>
</evidence>
<keyword evidence="2" id="KW-0732">Signal</keyword>
<reference evidence="4" key="4">
    <citation type="journal article" date="2015" name="G3 (Bethesda)">
        <title>Genome sequences of three phytopathogenic species of the Magnaporthaceae family of fungi.</title>
        <authorList>
            <person name="Okagaki L.H."/>
            <person name="Nunes C.C."/>
            <person name="Sailsbery J."/>
            <person name="Clay B."/>
            <person name="Brown D."/>
            <person name="John T."/>
            <person name="Oh Y."/>
            <person name="Young N."/>
            <person name="Fitzgerald M."/>
            <person name="Haas B.J."/>
            <person name="Zeng Q."/>
            <person name="Young S."/>
            <person name="Adiconis X."/>
            <person name="Fan L."/>
            <person name="Levin J.Z."/>
            <person name="Mitchell T.K."/>
            <person name="Okubara P.A."/>
            <person name="Farman M.L."/>
            <person name="Kohn L.M."/>
            <person name="Birren B."/>
            <person name="Ma L.-J."/>
            <person name="Dean R.A."/>
        </authorList>
    </citation>
    <scope>NUCLEOTIDE SEQUENCE</scope>
    <source>
        <strain evidence="4">ATCC 64411 / 73-15</strain>
    </source>
</reference>
<dbReference type="AlphaFoldDB" id="A0A0C4DU77"/>
<feature type="region of interest" description="Disordered" evidence="1">
    <location>
        <begin position="224"/>
        <end position="260"/>
    </location>
</feature>
<evidence type="ECO:0000256" key="2">
    <source>
        <dbReference type="SAM" id="SignalP"/>
    </source>
</evidence>
<dbReference type="STRING" id="644358.A0A0C4DU77"/>
<dbReference type="EMBL" id="ADBL01000845">
    <property type="status" value="NOT_ANNOTATED_CDS"/>
    <property type="molecule type" value="Genomic_DNA"/>
</dbReference>
<dbReference type="EnsemblFungi" id="MAPG_03515T0">
    <property type="protein sequence ID" value="MAPG_03515T0"/>
    <property type="gene ID" value="MAPG_03515"/>
</dbReference>
<reference evidence="4" key="5">
    <citation type="submission" date="2015-06" db="UniProtKB">
        <authorList>
            <consortium name="EnsemblFungi"/>
        </authorList>
    </citation>
    <scope>IDENTIFICATION</scope>
    <source>
        <strain evidence="4">ATCC 64411</strain>
    </source>
</reference>
<feature type="chain" id="PRO_5009385331" evidence="2">
    <location>
        <begin position="19"/>
        <end position="308"/>
    </location>
</feature>
<dbReference type="VEuPathDB" id="FungiDB:MAPG_03515"/>
<dbReference type="EMBL" id="GL876967">
    <property type="protein sequence ID" value="KLU84473.1"/>
    <property type="molecule type" value="Genomic_DNA"/>
</dbReference>
<feature type="compositionally biased region" description="Low complexity" evidence="1">
    <location>
        <begin position="224"/>
        <end position="233"/>
    </location>
</feature>
<name>A0A0C4DU77_MAGP6</name>
<gene>
    <name evidence="3" type="ORF">MAPG_03515</name>
</gene>
<proteinExistence type="predicted"/>
<reference evidence="3" key="2">
    <citation type="submission" date="2010-05" db="EMBL/GenBank/DDBJ databases">
        <title>The Genome Sequence of Magnaporthe poae strain ATCC 64411.</title>
        <authorList>
            <consortium name="The Broad Institute Genome Sequencing Platform"/>
            <consortium name="Broad Institute Genome Sequencing Center for Infectious Disease"/>
            <person name="Ma L.-J."/>
            <person name="Dead R."/>
            <person name="Young S."/>
            <person name="Zeng Q."/>
            <person name="Koehrsen M."/>
            <person name="Alvarado L."/>
            <person name="Berlin A."/>
            <person name="Chapman S.B."/>
            <person name="Chen Z."/>
            <person name="Freedman E."/>
            <person name="Gellesch M."/>
            <person name="Goldberg J."/>
            <person name="Griggs A."/>
            <person name="Gujja S."/>
            <person name="Heilman E.R."/>
            <person name="Heiman D."/>
            <person name="Hepburn T."/>
            <person name="Howarth C."/>
            <person name="Jen D."/>
            <person name="Larson L."/>
            <person name="Mehta T."/>
            <person name="Neiman D."/>
            <person name="Pearson M."/>
            <person name="Roberts A."/>
            <person name="Saif S."/>
            <person name="Shea T."/>
            <person name="Shenoy N."/>
            <person name="Sisk P."/>
            <person name="Stolte C."/>
            <person name="Sykes S."/>
            <person name="Walk T."/>
            <person name="White J."/>
            <person name="Yandava C."/>
            <person name="Haas B."/>
            <person name="Nusbaum C."/>
            <person name="Birren B."/>
        </authorList>
    </citation>
    <scope>NUCLEOTIDE SEQUENCE</scope>
    <source>
        <strain evidence="3">ATCC 64411</strain>
    </source>
</reference>
<organism evidence="4 5">
    <name type="scientific">Magnaporthiopsis poae (strain ATCC 64411 / 73-15)</name>
    <name type="common">Kentucky bluegrass fungus</name>
    <name type="synonym">Magnaporthe poae</name>
    <dbReference type="NCBI Taxonomy" id="644358"/>
    <lineage>
        <taxon>Eukaryota</taxon>
        <taxon>Fungi</taxon>
        <taxon>Dikarya</taxon>
        <taxon>Ascomycota</taxon>
        <taxon>Pezizomycotina</taxon>
        <taxon>Sordariomycetes</taxon>
        <taxon>Sordariomycetidae</taxon>
        <taxon>Magnaporthales</taxon>
        <taxon>Magnaporthaceae</taxon>
        <taxon>Magnaporthiopsis</taxon>
    </lineage>
</organism>
<reference evidence="3" key="3">
    <citation type="submission" date="2011-03" db="EMBL/GenBank/DDBJ databases">
        <title>Annotation of Magnaporthe poae ATCC 64411.</title>
        <authorList>
            <person name="Ma L.-J."/>
            <person name="Dead R."/>
            <person name="Young S.K."/>
            <person name="Zeng Q."/>
            <person name="Gargeya S."/>
            <person name="Fitzgerald M."/>
            <person name="Haas B."/>
            <person name="Abouelleil A."/>
            <person name="Alvarado L."/>
            <person name="Arachchi H.M."/>
            <person name="Berlin A."/>
            <person name="Brown A."/>
            <person name="Chapman S.B."/>
            <person name="Chen Z."/>
            <person name="Dunbar C."/>
            <person name="Freedman E."/>
            <person name="Gearin G."/>
            <person name="Gellesch M."/>
            <person name="Goldberg J."/>
            <person name="Griggs A."/>
            <person name="Gujja S."/>
            <person name="Heiman D."/>
            <person name="Howarth C."/>
            <person name="Larson L."/>
            <person name="Lui A."/>
            <person name="MacDonald P.J.P."/>
            <person name="Mehta T."/>
            <person name="Montmayeur A."/>
            <person name="Murphy C."/>
            <person name="Neiman D."/>
            <person name="Pearson M."/>
            <person name="Priest M."/>
            <person name="Roberts A."/>
            <person name="Saif S."/>
            <person name="Shea T."/>
            <person name="Shenoy N."/>
            <person name="Sisk P."/>
            <person name="Stolte C."/>
            <person name="Sykes S."/>
            <person name="Yandava C."/>
            <person name="Wortman J."/>
            <person name="Nusbaum C."/>
            <person name="Birren B."/>
        </authorList>
    </citation>
    <scope>NUCLEOTIDE SEQUENCE</scope>
    <source>
        <strain evidence="3">ATCC 64411</strain>
    </source>
</reference>
<dbReference type="Proteomes" id="UP000011715">
    <property type="component" value="Unassembled WGS sequence"/>
</dbReference>